<name>A0A6G4W4S7_9HYPH</name>
<dbReference type="SUPFAM" id="SSF47598">
    <property type="entry name" value="Ribbon-helix-helix"/>
    <property type="match status" value="1"/>
</dbReference>
<evidence type="ECO:0000259" key="1">
    <source>
        <dbReference type="Pfam" id="PF03869"/>
    </source>
</evidence>
<dbReference type="EMBL" id="JAAKZF010000001">
    <property type="protein sequence ID" value="NGO49751.1"/>
    <property type="molecule type" value="Genomic_DNA"/>
</dbReference>
<reference evidence="2 3" key="1">
    <citation type="submission" date="2020-02" db="EMBL/GenBank/DDBJ databases">
        <title>Genome sequence of strain CCNWXJ40-4.</title>
        <authorList>
            <person name="Gao J."/>
            <person name="Sun J."/>
        </authorList>
    </citation>
    <scope>NUCLEOTIDE SEQUENCE [LARGE SCALE GENOMIC DNA]</scope>
    <source>
        <strain evidence="2 3">CCNWXJ 40-4</strain>
    </source>
</reference>
<dbReference type="AlphaFoldDB" id="A0A6G4W4S7"/>
<dbReference type="InterPro" id="IPR013321">
    <property type="entry name" value="Arc_rbn_hlx_hlx"/>
</dbReference>
<dbReference type="InterPro" id="IPR005569">
    <property type="entry name" value="Arc_DNA-bd_dom"/>
</dbReference>
<dbReference type="Proteomes" id="UP001642900">
    <property type="component" value="Unassembled WGS sequence"/>
</dbReference>
<evidence type="ECO:0000313" key="3">
    <source>
        <dbReference type="Proteomes" id="UP001642900"/>
    </source>
</evidence>
<proteinExistence type="predicted"/>
<dbReference type="GO" id="GO:0006355">
    <property type="term" value="P:regulation of DNA-templated transcription"/>
    <property type="evidence" value="ECO:0007669"/>
    <property type="project" value="InterPro"/>
</dbReference>
<protein>
    <submittedName>
        <fullName evidence="2">Arc family DNA-binding protein</fullName>
    </submittedName>
</protein>
<keyword evidence="2" id="KW-0238">DNA-binding</keyword>
<sequence>MNDRTAFSIRIPDDLKEWLQDRAKEDDRSVNSYIVQLLRAAKAMQDTRKAA</sequence>
<evidence type="ECO:0000313" key="2">
    <source>
        <dbReference type="EMBL" id="NGO49751.1"/>
    </source>
</evidence>
<dbReference type="Gene3D" id="1.10.1220.10">
    <property type="entry name" value="Met repressor-like"/>
    <property type="match status" value="1"/>
</dbReference>
<comment type="caution">
    <text evidence="2">The sequence shown here is derived from an EMBL/GenBank/DDBJ whole genome shotgun (WGS) entry which is preliminary data.</text>
</comment>
<dbReference type="InterPro" id="IPR010985">
    <property type="entry name" value="Ribbon_hlx_hlx"/>
</dbReference>
<gene>
    <name evidence="2" type="ORF">G6N73_00935</name>
</gene>
<keyword evidence="3" id="KW-1185">Reference proteome</keyword>
<dbReference type="Pfam" id="PF03869">
    <property type="entry name" value="Arc"/>
    <property type="match status" value="1"/>
</dbReference>
<dbReference type="RefSeq" id="WP_165021930.1">
    <property type="nucleotide sequence ID" value="NZ_JAAKZF010000001.1"/>
</dbReference>
<dbReference type="GO" id="GO:0003677">
    <property type="term" value="F:DNA binding"/>
    <property type="evidence" value="ECO:0007669"/>
    <property type="project" value="UniProtKB-KW"/>
</dbReference>
<organism evidence="2 3">
    <name type="scientific">Allomesorhizobium camelthorni</name>
    <dbReference type="NCBI Taxonomy" id="475069"/>
    <lineage>
        <taxon>Bacteria</taxon>
        <taxon>Pseudomonadati</taxon>
        <taxon>Pseudomonadota</taxon>
        <taxon>Alphaproteobacteria</taxon>
        <taxon>Hyphomicrobiales</taxon>
        <taxon>Phyllobacteriaceae</taxon>
        <taxon>Allomesorhizobium</taxon>
    </lineage>
</organism>
<accession>A0A6G4W4S7</accession>
<feature type="domain" description="Arc-like DNA binding" evidence="1">
    <location>
        <begin position="2"/>
        <end position="39"/>
    </location>
</feature>